<dbReference type="PANTHER" id="PTHR33101">
    <property type="entry name" value="ROP GUANINE NUCLEOTIDE EXCHANGE FACTOR 1"/>
    <property type="match status" value="1"/>
</dbReference>
<feature type="domain" description="PRONE" evidence="3">
    <location>
        <begin position="107"/>
        <end position="481"/>
    </location>
</feature>
<dbReference type="FunFam" id="1.20.58.2010:FF:000003">
    <property type="entry name" value="Rop guanine nucleotide exchange factor 14"/>
    <property type="match status" value="1"/>
</dbReference>
<name>A0AAV3RCI0_LITER</name>
<dbReference type="Pfam" id="PF03759">
    <property type="entry name" value="PRONE"/>
    <property type="match status" value="1"/>
</dbReference>
<dbReference type="PROSITE" id="PS51334">
    <property type="entry name" value="PRONE"/>
    <property type="match status" value="1"/>
</dbReference>
<organism evidence="4 5">
    <name type="scientific">Lithospermum erythrorhizon</name>
    <name type="common">Purple gromwell</name>
    <name type="synonym">Lithospermum officinale var. erythrorhizon</name>
    <dbReference type="NCBI Taxonomy" id="34254"/>
    <lineage>
        <taxon>Eukaryota</taxon>
        <taxon>Viridiplantae</taxon>
        <taxon>Streptophyta</taxon>
        <taxon>Embryophyta</taxon>
        <taxon>Tracheophyta</taxon>
        <taxon>Spermatophyta</taxon>
        <taxon>Magnoliopsida</taxon>
        <taxon>eudicotyledons</taxon>
        <taxon>Gunneridae</taxon>
        <taxon>Pentapetalae</taxon>
        <taxon>asterids</taxon>
        <taxon>lamiids</taxon>
        <taxon>Boraginales</taxon>
        <taxon>Boraginaceae</taxon>
        <taxon>Boraginoideae</taxon>
        <taxon>Lithospermeae</taxon>
        <taxon>Lithospermum</taxon>
    </lineage>
</organism>
<evidence type="ECO:0000259" key="3">
    <source>
        <dbReference type="PROSITE" id="PS51334"/>
    </source>
</evidence>
<keyword evidence="5" id="KW-1185">Reference proteome</keyword>
<dbReference type="Proteomes" id="UP001454036">
    <property type="component" value="Unassembled WGS sequence"/>
</dbReference>
<evidence type="ECO:0000256" key="2">
    <source>
        <dbReference type="PROSITE-ProRule" id="PRU00663"/>
    </source>
</evidence>
<dbReference type="FunFam" id="1.20.58.2010:FF:000001">
    <property type="entry name" value="Rop guanine nucleotide exchange factor 14"/>
    <property type="match status" value="1"/>
</dbReference>
<gene>
    <name evidence="4" type="ORF">LIER_26639</name>
</gene>
<comment type="caution">
    <text evidence="4">The sequence shown here is derived from an EMBL/GenBank/DDBJ whole genome shotgun (WGS) entry which is preliminary data.</text>
</comment>
<dbReference type="PANTHER" id="PTHR33101:SF2">
    <property type="entry name" value="ROP GUANINE NUCLEOTIDE EXCHANGE FACTOR 14"/>
    <property type="match status" value="1"/>
</dbReference>
<dbReference type="InterPro" id="IPR005512">
    <property type="entry name" value="PRONE_dom"/>
</dbReference>
<dbReference type="InterPro" id="IPR038937">
    <property type="entry name" value="RopGEF"/>
</dbReference>
<keyword evidence="1 2" id="KW-0344">Guanine-nucleotide releasing factor</keyword>
<evidence type="ECO:0000313" key="4">
    <source>
        <dbReference type="EMBL" id="GAA0172911.1"/>
    </source>
</evidence>
<evidence type="ECO:0000313" key="5">
    <source>
        <dbReference type="Proteomes" id="UP001454036"/>
    </source>
</evidence>
<dbReference type="Gene3D" id="1.20.58.2010">
    <property type="entry name" value="PRONE domain, subdomain 1"/>
    <property type="match status" value="2"/>
</dbReference>
<evidence type="ECO:0000256" key="1">
    <source>
        <dbReference type="ARBA" id="ARBA00022658"/>
    </source>
</evidence>
<proteinExistence type="predicted"/>
<accession>A0AAV3RCI0</accession>
<dbReference type="EMBL" id="BAABME010008350">
    <property type="protein sequence ID" value="GAA0172911.1"/>
    <property type="molecule type" value="Genomic_DNA"/>
</dbReference>
<reference evidence="4 5" key="1">
    <citation type="submission" date="2024-01" db="EMBL/GenBank/DDBJ databases">
        <title>The complete chloroplast genome sequence of Lithospermum erythrorhizon: insights into the phylogenetic relationship among Boraginaceae species and the maternal lineages of purple gromwells.</title>
        <authorList>
            <person name="Okada T."/>
            <person name="Watanabe K."/>
        </authorList>
    </citation>
    <scope>NUCLEOTIDE SEQUENCE [LARGE SCALE GENOMIC DNA]</scope>
</reference>
<sequence>MLTMRRRLACCSRLREVSIDFDEQDRVVTYNGLESCIQDSHSYDNDSGTSRGDICPTDSFCDDASSCSSSNNAFGSVSSHYTPLKRDDGGNYEWEFSSPQHFYQKEKPTYDSHSSDIETMKEKFSKLLLGEDTTGGTRGVSPALALSNAITSLAASVFGELWKLEPLTEDRKGKWQREMNWFLSPTNYMVELVPAKKNCNGGQTMEIMTPKVRSDVHLNLPALQKLDSMLIETLGSMVNTEFWYAEVGSRAEGRNWSGGQSKRWWLPYPRVPTAGLSDAERRKLVNQLKLVHQVFKAAKEINENILLEMSIPSMISDSIPKSGKVSLGEELYKVLTSDSSTAENVVDLLNLKSEHSALEVTNKLEAAIFTWKERITDQHQETGKSPARTSFYFMKDHISELDKLEILVQRADVLLQHLKSRYPNLPRTFFEVMKVQYGKDVGHSIMEAYSRVLANLAYSILSRIGDILQEDFLCNPNSPAATCQLPGLKIPGITGSLSLGSC</sequence>
<dbReference type="AlphaFoldDB" id="A0AAV3RCI0"/>
<dbReference type="GO" id="GO:0005085">
    <property type="term" value="F:guanyl-nucleotide exchange factor activity"/>
    <property type="evidence" value="ECO:0007669"/>
    <property type="project" value="UniProtKB-UniRule"/>
</dbReference>
<protein>
    <submittedName>
        <fullName evidence="4">Guanyl-nucleotide exchange factor</fullName>
    </submittedName>
</protein>